<comment type="caution">
    <text evidence="10">The sequence shown here is derived from an EMBL/GenBank/DDBJ whole genome shotgun (WGS) entry which is preliminary data.</text>
</comment>
<evidence type="ECO:0000256" key="3">
    <source>
        <dbReference type="ARBA" id="ARBA00022605"/>
    </source>
</evidence>
<accession>A0A9X1QNY8</accession>
<evidence type="ECO:0000313" key="11">
    <source>
        <dbReference type="Proteomes" id="UP001139336"/>
    </source>
</evidence>
<keyword evidence="11" id="KW-1185">Reference proteome</keyword>
<evidence type="ECO:0000313" key="10">
    <source>
        <dbReference type="EMBL" id="MCF4006151.1"/>
    </source>
</evidence>
<dbReference type="RefSeq" id="WP_236117926.1">
    <property type="nucleotide sequence ID" value="NZ_JAKGSI010000001.1"/>
</dbReference>
<dbReference type="GO" id="GO:0019509">
    <property type="term" value="P:L-methionine salvage from methylthioadenosine"/>
    <property type="evidence" value="ECO:0007669"/>
    <property type="project" value="UniProtKB-UniRule"/>
</dbReference>
<dbReference type="CDD" id="cd02232">
    <property type="entry name" value="cupin_ARD"/>
    <property type="match status" value="1"/>
</dbReference>
<dbReference type="SUPFAM" id="SSF51182">
    <property type="entry name" value="RmlC-like cupins"/>
    <property type="match status" value="1"/>
</dbReference>
<reference evidence="10" key="1">
    <citation type="submission" date="2022-01" db="EMBL/GenBank/DDBJ databases">
        <title>Corynebacterium sp. nov isolated from isolated from the feces of the greater white-fronted geese (Anser albifrons) at Poyang Lake, PR China.</title>
        <authorList>
            <person name="Liu Q."/>
        </authorList>
    </citation>
    <scope>NUCLEOTIDE SEQUENCE</scope>
    <source>
        <strain evidence="10">JCM 32435</strain>
    </source>
</reference>
<dbReference type="PANTHER" id="PTHR23418">
    <property type="entry name" value="ACIREDUCTONE DIOXYGENASE"/>
    <property type="match status" value="1"/>
</dbReference>
<gene>
    <name evidence="9" type="primary">mtnD</name>
    <name evidence="10" type="ORF">L1O03_03025</name>
</gene>
<evidence type="ECO:0000256" key="4">
    <source>
        <dbReference type="ARBA" id="ARBA00022723"/>
    </source>
</evidence>
<comment type="cofactor">
    <cofactor evidence="9">
        <name>Fe(2+)</name>
        <dbReference type="ChEBI" id="CHEBI:29033"/>
    </cofactor>
    <text evidence="9">Binds 1 Fe(2+) cation per monomer.</text>
</comment>
<feature type="binding site" evidence="9">
    <location>
        <position position="146"/>
    </location>
    <ligand>
        <name>Fe(2+)</name>
        <dbReference type="ChEBI" id="CHEBI:29033"/>
    </ligand>
</feature>
<keyword evidence="8 9" id="KW-0486">Methionine biosynthesis</keyword>
<name>A0A9X1QNY8_9CORY</name>
<feature type="binding site" evidence="9">
    <location>
        <position position="102"/>
    </location>
    <ligand>
        <name>Fe(2+)</name>
        <dbReference type="ChEBI" id="CHEBI:29033"/>
    </ligand>
</feature>
<keyword evidence="5 9" id="KW-0223">Dioxygenase</keyword>
<dbReference type="EMBL" id="JAKGSI010000001">
    <property type="protein sequence ID" value="MCF4006151.1"/>
    <property type="molecule type" value="Genomic_DNA"/>
</dbReference>
<dbReference type="GO" id="GO:0005506">
    <property type="term" value="F:iron ion binding"/>
    <property type="evidence" value="ECO:0007669"/>
    <property type="project" value="UniProtKB-UniRule"/>
</dbReference>
<dbReference type="Gene3D" id="2.60.120.10">
    <property type="entry name" value="Jelly Rolls"/>
    <property type="match status" value="1"/>
</dbReference>
<dbReference type="GO" id="GO:0019284">
    <property type="term" value="P:L-methionine salvage from S-adenosylmethionine"/>
    <property type="evidence" value="ECO:0007669"/>
    <property type="project" value="InterPro"/>
</dbReference>
<evidence type="ECO:0000256" key="1">
    <source>
        <dbReference type="ARBA" id="ARBA00000428"/>
    </source>
</evidence>
<evidence type="ECO:0000256" key="2">
    <source>
        <dbReference type="ARBA" id="ARBA00022596"/>
    </source>
</evidence>
<dbReference type="GO" id="GO:0010308">
    <property type="term" value="F:acireductone dioxygenase (Ni2+-requiring) activity"/>
    <property type="evidence" value="ECO:0007669"/>
    <property type="project" value="UniProtKB-UniRule"/>
</dbReference>
<protein>
    <recommendedName>
        <fullName evidence="9">Acireductone dioxygenase</fullName>
    </recommendedName>
    <alternativeName>
        <fullName evidence="9">1,2-dihydroxy-3-keto-5-methylthiopentene dioxygenase</fullName>
        <shortName evidence="9">DHK-MTPene dioxygenase</shortName>
    </alternativeName>
    <alternativeName>
        <fullName evidence="9">Acireductone dioxygenase (Fe(2+)-requiring)</fullName>
        <shortName evidence="9">ARD'</shortName>
        <shortName evidence="9">Fe-ARD</shortName>
        <ecNumber evidence="9">1.13.11.54</ecNumber>
    </alternativeName>
    <alternativeName>
        <fullName evidence="9">Acireductone dioxygenase (Ni(2+)-requiring)</fullName>
        <shortName evidence="9">ARD</shortName>
        <shortName evidence="9">Ni-ARD</shortName>
        <ecNumber evidence="9">1.13.11.53</ecNumber>
    </alternativeName>
</protein>
<dbReference type="AlphaFoldDB" id="A0A9X1QNY8"/>
<sequence length="200" mass="22661">MTLLVMWKDSDPTTETLRTTQPETIAEVLGRIGAQYEQWDSSKDLAPDADQAAVLEAYAAEVRDIREREGYDTIDVMRLHNYGQPDFWEQAAAGRKKFLDEHTHSDDEVRYFVEGSGTFYLHVGDDVYAVVCEKGDYLSVPEGATHWFDMGEKNPSFCAIRFFHDEEGWVGEFTGEPIARRFPTHDELAASLPGSSRQDA</sequence>
<feature type="site" description="Important to generate the dianion" evidence="9">
    <location>
        <position position="110"/>
    </location>
</feature>
<feature type="binding site" evidence="9">
    <location>
        <position position="104"/>
    </location>
    <ligand>
        <name>Fe(2+)</name>
        <dbReference type="ChEBI" id="CHEBI:29033"/>
    </ligand>
</feature>
<feature type="binding site" evidence="9">
    <location>
        <position position="108"/>
    </location>
    <ligand>
        <name>Ni(2+)</name>
        <dbReference type="ChEBI" id="CHEBI:49786"/>
    </ligand>
</feature>
<evidence type="ECO:0000256" key="5">
    <source>
        <dbReference type="ARBA" id="ARBA00022964"/>
    </source>
</evidence>
<evidence type="ECO:0000256" key="8">
    <source>
        <dbReference type="ARBA" id="ARBA00023167"/>
    </source>
</evidence>
<dbReference type="GO" id="GO:0010309">
    <property type="term" value="F:acireductone dioxygenase [iron(II)-requiring] activity"/>
    <property type="evidence" value="ECO:0007669"/>
    <property type="project" value="UniProtKB-UniRule"/>
</dbReference>
<dbReference type="EC" id="1.13.11.53" evidence="9"/>
<feature type="binding site" evidence="9">
    <location>
        <position position="102"/>
    </location>
    <ligand>
        <name>Ni(2+)</name>
        <dbReference type="ChEBI" id="CHEBI:49786"/>
    </ligand>
</feature>
<evidence type="ECO:0000256" key="7">
    <source>
        <dbReference type="ARBA" id="ARBA00023004"/>
    </source>
</evidence>
<dbReference type="InterPro" id="IPR023956">
    <property type="entry name" value="ARD_bac"/>
</dbReference>
<dbReference type="EC" id="1.13.11.54" evidence="9"/>
<feature type="binding site" evidence="9">
    <location>
        <position position="146"/>
    </location>
    <ligand>
        <name>Ni(2+)</name>
        <dbReference type="ChEBI" id="CHEBI:49786"/>
    </ligand>
</feature>
<dbReference type="InterPro" id="IPR014710">
    <property type="entry name" value="RmlC-like_jellyroll"/>
</dbReference>
<keyword evidence="4 9" id="KW-0479">Metal-binding</keyword>
<comment type="pathway">
    <text evidence="9">Amino-acid biosynthesis; L-methionine biosynthesis via salvage pathway; L-methionine from S-methyl-5-thio-alpha-D-ribose 1-phosphate: step 5/6.</text>
</comment>
<dbReference type="PANTHER" id="PTHR23418:SF0">
    <property type="entry name" value="ACIREDUCTONE DIOXYGENASE"/>
    <property type="match status" value="1"/>
</dbReference>
<evidence type="ECO:0000256" key="6">
    <source>
        <dbReference type="ARBA" id="ARBA00023002"/>
    </source>
</evidence>
<comment type="similarity">
    <text evidence="9">Belongs to the acireductone dioxygenase (ARD) family.</text>
</comment>
<dbReference type="InterPro" id="IPR011051">
    <property type="entry name" value="RmlC_Cupin_sf"/>
</dbReference>
<organism evidence="10 11">
    <name type="scientific">Corynebacterium uropygiale</name>
    <dbReference type="NCBI Taxonomy" id="1775911"/>
    <lineage>
        <taxon>Bacteria</taxon>
        <taxon>Bacillati</taxon>
        <taxon>Actinomycetota</taxon>
        <taxon>Actinomycetes</taxon>
        <taxon>Mycobacteriales</taxon>
        <taxon>Corynebacteriaceae</taxon>
        <taxon>Corynebacterium</taxon>
    </lineage>
</organism>
<dbReference type="InterPro" id="IPR004313">
    <property type="entry name" value="ARD"/>
</dbReference>
<keyword evidence="7 9" id="KW-0408">Iron</keyword>
<evidence type="ECO:0000256" key="9">
    <source>
        <dbReference type="HAMAP-Rule" id="MF_01682"/>
    </source>
</evidence>
<feature type="site" description="May play a role in metal incorporation in vivo" evidence="9">
    <location>
        <position position="101"/>
    </location>
</feature>
<comment type="function">
    <text evidence="9">Catalyzes 2 different reactions between oxygene and the acireductone 1,2-dihydroxy-3-keto-5-methylthiopentene (DHK-MTPene) depending upon the metal bound in the active site. Fe-containing acireductone dioxygenase (Fe-ARD) produces formate and 2-keto-4-methylthiobutyrate (KMTB), the alpha-ketoacid precursor of methionine in the methionine recycle pathway. Ni-containing acireductone dioxygenase (Ni-ARD) produces methylthiopropionate, carbon monoxide and formate, and does not lie on the methionine recycle pathway.</text>
</comment>
<dbReference type="Proteomes" id="UP001139336">
    <property type="component" value="Unassembled WGS sequence"/>
</dbReference>
<feature type="binding site" evidence="9">
    <location>
        <position position="108"/>
    </location>
    <ligand>
        <name>Fe(2+)</name>
        <dbReference type="ChEBI" id="CHEBI:29033"/>
    </ligand>
</feature>
<dbReference type="GO" id="GO:0016151">
    <property type="term" value="F:nickel cation binding"/>
    <property type="evidence" value="ECO:0007669"/>
    <property type="project" value="UniProtKB-UniRule"/>
</dbReference>
<keyword evidence="2 9" id="KW-0533">Nickel</keyword>
<comment type="subunit">
    <text evidence="9">Monomer.</text>
</comment>
<proteinExistence type="inferred from homology"/>
<feature type="binding site" evidence="9">
    <location>
        <position position="104"/>
    </location>
    <ligand>
        <name>Ni(2+)</name>
        <dbReference type="ChEBI" id="CHEBI:49786"/>
    </ligand>
</feature>
<comment type="catalytic activity">
    <reaction evidence="9">
        <text>1,2-dihydroxy-5-(methylsulfanyl)pent-1-en-3-one + O2 = 3-(methylsulfanyl)propanoate + CO + formate + 2 H(+)</text>
        <dbReference type="Rhea" id="RHEA:14161"/>
        <dbReference type="ChEBI" id="CHEBI:15378"/>
        <dbReference type="ChEBI" id="CHEBI:15379"/>
        <dbReference type="ChEBI" id="CHEBI:15740"/>
        <dbReference type="ChEBI" id="CHEBI:17245"/>
        <dbReference type="ChEBI" id="CHEBI:49016"/>
        <dbReference type="ChEBI" id="CHEBI:49252"/>
        <dbReference type="EC" id="1.13.11.53"/>
    </reaction>
</comment>
<dbReference type="HAMAP" id="MF_01682">
    <property type="entry name" value="Salvage_MtnD"/>
    <property type="match status" value="1"/>
</dbReference>
<comment type="catalytic activity">
    <reaction evidence="1 9">
        <text>1,2-dihydroxy-5-(methylsulfanyl)pent-1-en-3-one + O2 = 4-methylsulfanyl-2-oxobutanoate + formate + 2 H(+)</text>
        <dbReference type="Rhea" id="RHEA:24504"/>
        <dbReference type="ChEBI" id="CHEBI:15378"/>
        <dbReference type="ChEBI" id="CHEBI:15379"/>
        <dbReference type="ChEBI" id="CHEBI:15740"/>
        <dbReference type="ChEBI" id="CHEBI:16723"/>
        <dbReference type="ChEBI" id="CHEBI:49252"/>
        <dbReference type="EC" id="1.13.11.54"/>
    </reaction>
</comment>
<keyword evidence="3 9" id="KW-0028">Amino-acid biosynthesis</keyword>
<comment type="cofactor">
    <cofactor evidence="9">
        <name>Ni(2+)</name>
        <dbReference type="ChEBI" id="CHEBI:49786"/>
    </cofactor>
    <text evidence="9">Binds 1 nickel ion per monomer.</text>
</comment>
<dbReference type="Pfam" id="PF03079">
    <property type="entry name" value="ARD"/>
    <property type="match status" value="1"/>
</dbReference>
<feature type="site" description="May play a role in transmitting local conformational changes" evidence="9">
    <location>
        <position position="107"/>
    </location>
</feature>
<keyword evidence="6 9" id="KW-0560">Oxidoreductase</keyword>